<feature type="compositionally biased region" description="Polar residues" evidence="1">
    <location>
        <begin position="152"/>
        <end position="168"/>
    </location>
</feature>
<evidence type="ECO:0000313" key="2">
    <source>
        <dbReference type="Proteomes" id="UP000515153"/>
    </source>
</evidence>
<feature type="region of interest" description="Disordered" evidence="1">
    <location>
        <begin position="152"/>
        <end position="171"/>
    </location>
</feature>
<dbReference type="GeneID" id="41964538"/>
<dbReference type="Proteomes" id="UP000515153">
    <property type="component" value="Unplaced"/>
</dbReference>
<dbReference type="AlphaFoldDB" id="A0A6P8ARI2"/>
<reference evidence="3" key="2">
    <citation type="submission" date="2019-10" db="EMBL/GenBank/DDBJ databases">
        <authorList>
            <consortium name="NCBI Genome Project"/>
        </authorList>
    </citation>
    <scope>NUCLEOTIDE SEQUENCE</scope>
    <source>
        <strain evidence="3">NI907</strain>
    </source>
</reference>
<accession>A0A6P8ARI2</accession>
<dbReference type="RefSeq" id="XP_030977521.1">
    <property type="nucleotide sequence ID" value="XM_031129630.1"/>
</dbReference>
<dbReference type="KEGG" id="pgri:PgNI_09648"/>
<reference evidence="3" key="1">
    <citation type="journal article" date="2019" name="Mol. Biol. Evol.">
        <title>Blast fungal genomes show frequent chromosomal changes, gene gains and losses, and effector gene turnover.</title>
        <authorList>
            <person name="Gomez Luciano L.B."/>
            <person name="Jason Tsai I."/>
            <person name="Chuma I."/>
            <person name="Tosa Y."/>
            <person name="Chen Y.H."/>
            <person name="Li J.Y."/>
            <person name="Li M.Y."/>
            <person name="Jade Lu M.Y."/>
            <person name="Nakayashiki H."/>
            <person name="Li W.H."/>
        </authorList>
    </citation>
    <scope>NUCLEOTIDE SEQUENCE</scope>
    <source>
        <strain evidence="3">NI907</strain>
    </source>
</reference>
<proteinExistence type="predicted"/>
<reference evidence="3" key="3">
    <citation type="submission" date="2025-08" db="UniProtKB">
        <authorList>
            <consortium name="RefSeq"/>
        </authorList>
    </citation>
    <scope>IDENTIFICATION</scope>
    <source>
        <strain evidence="3">NI907</strain>
    </source>
</reference>
<sequence>MCLVSIQYTACGHAGSPFILDKDRCHLWPGPQCVFHFKRRLSYNALLISPNFCDQCLGKIHQFQSRLGEDACNNEAKDPEEDEDEGKEQPTDVDTSSTSSIYSTRSLPQEPMLFDSLDSLDSMDTSDLIEAAAATFPAEKNTSALKVTNASVKSDSGSDSTVHGSVASNRKKGVHGAPGIYEQVPGEIDIDPFGFYLEDEPAIYSSIYDHGDREVEDLIEQVLSRWRSGKDSGEDV</sequence>
<evidence type="ECO:0000313" key="3">
    <source>
        <dbReference type="RefSeq" id="XP_030977521.1"/>
    </source>
</evidence>
<evidence type="ECO:0000256" key="1">
    <source>
        <dbReference type="SAM" id="MobiDB-lite"/>
    </source>
</evidence>
<protein>
    <submittedName>
        <fullName evidence="3">Uncharacterized protein</fullName>
    </submittedName>
</protein>
<name>A0A6P8ARI2_PYRGI</name>
<organism evidence="2 3">
    <name type="scientific">Pyricularia grisea</name>
    <name type="common">Crabgrass-specific blast fungus</name>
    <name type="synonym">Magnaporthe grisea</name>
    <dbReference type="NCBI Taxonomy" id="148305"/>
    <lineage>
        <taxon>Eukaryota</taxon>
        <taxon>Fungi</taxon>
        <taxon>Dikarya</taxon>
        <taxon>Ascomycota</taxon>
        <taxon>Pezizomycotina</taxon>
        <taxon>Sordariomycetes</taxon>
        <taxon>Sordariomycetidae</taxon>
        <taxon>Magnaporthales</taxon>
        <taxon>Pyriculariaceae</taxon>
        <taxon>Pyricularia</taxon>
    </lineage>
</organism>
<keyword evidence="2" id="KW-1185">Reference proteome</keyword>
<gene>
    <name evidence="3" type="ORF">PgNI_09648</name>
</gene>
<feature type="region of interest" description="Disordered" evidence="1">
    <location>
        <begin position="72"/>
        <end position="102"/>
    </location>
</feature>